<dbReference type="PRINTS" id="PR00320">
    <property type="entry name" value="GPROTEINBRPT"/>
</dbReference>
<name>A0ABY7K3X5_9ACTN</name>
<dbReference type="PROSITE" id="PS50294">
    <property type="entry name" value="WD_REPEATS_REGION"/>
    <property type="match status" value="6"/>
</dbReference>
<feature type="repeat" description="WD" evidence="3">
    <location>
        <begin position="1239"/>
        <end position="1283"/>
    </location>
</feature>
<dbReference type="InterPro" id="IPR015943">
    <property type="entry name" value="WD40/YVTN_repeat-like_dom_sf"/>
</dbReference>
<accession>A0ABY7K3X5</accession>
<feature type="repeat" description="WD" evidence="3">
    <location>
        <begin position="1104"/>
        <end position="1139"/>
    </location>
</feature>
<evidence type="ECO:0000313" key="5">
    <source>
        <dbReference type="Proteomes" id="UP001164439"/>
    </source>
</evidence>
<dbReference type="CDD" id="cd00200">
    <property type="entry name" value="WD40"/>
    <property type="match status" value="2"/>
</dbReference>
<keyword evidence="5" id="KW-1185">Reference proteome</keyword>
<evidence type="ECO:0000256" key="1">
    <source>
        <dbReference type="ARBA" id="ARBA00022574"/>
    </source>
</evidence>
<dbReference type="SUPFAM" id="SSF50494">
    <property type="entry name" value="Trypsin-like serine proteases"/>
    <property type="match status" value="1"/>
</dbReference>
<dbReference type="Pfam" id="PF00400">
    <property type="entry name" value="WD40"/>
    <property type="match status" value="12"/>
</dbReference>
<feature type="repeat" description="WD" evidence="3">
    <location>
        <begin position="972"/>
        <end position="1007"/>
    </location>
</feature>
<feature type="repeat" description="WD" evidence="3">
    <location>
        <begin position="1194"/>
        <end position="1229"/>
    </location>
</feature>
<dbReference type="InterPro" id="IPR027417">
    <property type="entry name" value="P-loop_NTPase"/>
</dbReference>
<dbReference type="EMBL" id="CP114413">
    <property type="protein sequence ID" value="WAZ19199.1"/>
    <property type="molecule type" value="Genomic_DNA"/>
</dbReference>
<dbReference type="InterPro" id="IPR001680">
    <property type="entry name" value="WD40_rpt"/>
</dbReference>
<keyword evidence="1 3" id="KW-0853">WD repeat</keyword>
<dbReference type="SUPFAM" id="SSF50978">
    <property type="entry name" value="WD40 repeat-like"/>
    <property type="match status" value="3"/>
</dbReference>
<feature type="repeat" description="WD" evidence="3">
    <location>
        <begin position="790"/>
        <end position="834"/>
    </location>
</feature>
<dbReference type="Gene3D" id="2.130.10.10">
    <property type="entry name" value="YVTN repeat-like/Quinoprotein amine dehydrogenase"/>
    <property type="match status" value="6"/>
</dbReference>
<dbReference type="InterPro" id="IPR020472">
    <property type="entry name" value="WD40_PAC1"/>
</dbReference>
<feature type="repeat" description="WD" evidence="3">
    <location>
        <begin position="879"/>
        <end position="914"/>
    </location>
</feature>
<dbReference type="RefSeq" id="WP_269656883.1">
    <property type="nucleotide sequence ID" value="NZ_CP114413.1"/>
</dbReference>
<dbReference type="PANTHER" id="PTHR22847:SF637">
    <property type="entry name" value="WD REPEAT DOMAIN 5B"/>
    <property type="match status" value="1"/>
</dbReference>
<dbReference type="Gene3D" id="3.40.50.300">
    <property type="entry name" value="P-loop containing nucleotide triphosphate hydrolases"/>
    <property type="match status" value="1"/>
</dbReference>
<protein>
    <submittedName>
        <fullName evidence="4">Trypsin-like peptidase domain-containing protein</fullName>
    </submittedName>
</protein>
<dbReference type="SMART" id="SM00320">
    <property type="entry name" value="WD40"/>
    <property type="match status" value="15"/>
</dbReference>
<reference evidence="4" key="1">
    <citation type="submission" date="2022-12" db="EMBL/GenBank/DDBJ databases">
        <authorList>
            <person name="Ruckert C."/>
            <person name="Busche T."/>
            <person name="Kalinowski J."/>
            <person name="Wittmann C."/>
        </authorList>
    </citation>
    <scope>NUCLEOTIDE SEQUENCE</scope>
    <source>
        <strain evidence="4">DSM 40467</strain>
    </source>
</reference>
<dbReference type="InterPro" id="IPR019775">
    <property type="entry name" value="WD40_repeat_CS"/>
</dbReference>
<dbReference type="PROSITE" id="PS50082">
    <property type="entry name" value="WD_REPEATS_2"/>
    <property type="match status" value="13"/>
</dbReference>
<dbReference type="InterPro" id="IPR036322">
    <property type="entry name" value="WD40_repeat_dom_sf"/>
</dbReference>
<dbReference type="PANTHER" id="PTHR22847">
    <property type="entry name" value="WD40 REPEAT PROTEIN"/>
    <property type="match status" value="1"/>
</dbReference>
<feature type="repeat" description="WD" evidence="3">
    <location>
        <begin position="1284"/>
        <end position="1322"/>
    </location>
</feature>
<dbReference type="Gene3D" id="2.40.10.10">
    <property type="entry name" value="Trypsin-like serine proteases"/>
    <property type="match status" value="1"/>
</dbReference>
<dbReference type="Proteomes" id="UP001164439">
    <property type="component" value="Chromosome"/>
</dbReference>
<evidence type="ECO:0000313" key="4">
    <source>
        <dbReference type="EMBL" id="WAZ19199.1"/>
    </source>
</evidence>
<dbReference type="PROSITE" id="PS00678">
    <property type="entry name" value="WD_REPEATS_1"/>
    <property type="match status" value="2"/>
</dbReference>
<proteinExistence type="predicted"/>
<feature type="repeat" description="WD" evidence="3">
    <location>
        <begin position="1373"/>
        <end position="1417"/>
    </location>
</feature>
<dbReference type="InterPro" id="IPR009003">
    <property type="entry name" value="Peptidase_S1_PA"/>
</dbReference>
<keyword evidence="2" id="KW-0677">Repeat</keyword>
<gene>
    <name evidence="4" type="ORF">STRCI_000233</name>
</gene>
<feature type="repeat" description="WD" evidence="3">
    <location>
        <begin position="1170"/>
        <end position="1193"/>
    </location>
</feature>
<feature type="repeat" description="WD" evidence="3">
    <location>
        <begin position="1418"/>
        <end position="1452"/>
    </location>
</feature>
<dbReference type="InterPro" id="IPR043504">
    <property type="entry name" value="Peptidase_S1_PA_chymotrypsin"/>
</dbReference>
<dbReference type="Pfam" id="PF13365">
    <property type="entry name" value="Trypsin_2"/>
    <property type="match status" value="1"/>
</dbReference>
<evidence type="ECO:0000256" key="3">
    <source>
        <dbReference type="PROSITE-ProRule" id="PRU00221"/>
    </source>
</evidence>
<feature type="repeat" description="WD" evidence="3">
    <location>
        <begin position="1059"/>
        <end position="1103"/>
    </location>
</feature>
<sequence length="1493" mass="159300">MSTADDSPRPGSATWVASIHALENDRRPLGSGLLIDGRRVLTCAHVVFDGGCQKPELWVAFPKAQGTRYRRVRVQSVVAPPAYKHEWEDVAVLILERPEPEGYAARLRQPENESLIHRRWWAFGFPDGMLGNSSDGVVGEELSYGWIRLDTGSRYPVKSGYSGAALWSPDYQAVVGIVGQAQGANGDARALTIRAVAEYLPDEKLHLLTGWTAEAADEGALAAWGWTLDKDPEAGLHWRPRARGVHKGSDRGFRFRGRTAALTVIRDWLVAVQPQRQVLVVTGSPGVGKSAVLGRIVTTADPGVAASLPRSDNAVRAVEGSVACAVHAKGKTALEAATEIARAASARLPAEVRDLPLHLRIALERTHRTGFTVIIDALDEAATSGQARQIIHEIARPLVEELDHLGVRVVVGTRGKDGDGSLLEAFGNPRVVDLDTSEYFAQADLAAYALATLQLHGDERPDNPYNDTRVAEPVAERIAELSDANFLVAGLVARARGMHDERPVSVSALTYTPQVDDALKGYLSMLPLLDGVPAAALMTALAYAEAPGTPIDLWQATIAALGHAAPSAERLAAFAQSSAANFLVETSADPTPVFRLFHQALNEALVRHRNVDEDEAAMARELLRIGQERGWSHAPAYLLRSLPAHAQRGRVIDDLLRDEVYALYADLSRLIPSATDASEPATRQRAQLLRKTPRAVNAPAAERAALYSVSEALHGLGSAYRDLDHHAPYRARWAVAQRSDEEALLDGHTGQVTALCRVRTSEGRLFLASASDDRTVRLWDPTTGSQHRLLEGHSAGVSRLCAVATADGRVLVASASHDRSIRLWDPTTGAQHHLLQGLSESVSTLCAVPTVDGRTLLGVAAGRIVHLWDPTTGTPCPPLIGHAGPVTALCAVATADGRILVASASDDGTTRLWDPVTGACERRLAPGPFSHKGVTALCTVPQENGADLLATASSHGGIWLWDPTTGTLERWYTGHTGSVAVLGTVETLNRRLLLVSASDDHSVQLWKPLPSSPNHVPRRFLGWARGQPVARPADEDPYAAGKRRERRWRIPTSSPEDVLQGHTDAVGALCVIETADGHTLLGSGSDDGTVRLWDPTTGTQHHLLEGHTAAVSAVCAVETSDGRRLVASASRDHTVRLWNPAPSTQQPAFERFIGCVDALCTMETPDGRTLLGSGSADGTLRLWDLASGTHERMLKGHSGPVNALCTINTPDGQTQLGSASDDGTLRLWNPATGARGSRLKGHTGPVTAVCVVPVSGDQVLLASASHDMTVRLWDPVTGQELRLLEGHTGTVTAVCTIPTSDGVLLASASDDHTVRLWNADTGVQHHLLKGHSGPVGVLCPVEAPDGSTLLGSGADDGSVRLWDPATGRPRHPLSGHSRKVNALCAVRTSDGHVRLASASHDMTVRLWDPATGAQHRLLEGHTGPVNALCTVPASNGVLLASSSHDRTVRLWNDMGTTVARIPVGAEPRRLIAADCLVISLDRGLLAVDVTAPG</sequence>
<evidence type="ECO:0000256" key="2">
    <source>
        <dbReference type="ARBA" id="ARBA00022737"/>
    </source>
</evidence>
<feature type="repeat" description="WD" evidence="3">
    <location>
        <begin position="745"/>
        <end position="789"/>
    </location>
</feature>
<feature type="repeat" description="WD" evidence="3">
    <location>
        <begin position="1328"/>
        <end position="1372"/>
    </location>
</feature>
<organism evidence="4 5">
    <name type="scientific">Streptomyces cinnabarinus</name>
    <dbReference type="NCBI Taxonomy" id="67287"/>
    <lineage>
        <taxon>Bacteria</taxon>
        <taxon>Bacillati</taxon>
        <taxon>Actinomycetota</taxon>
        <taxon>Actinomycetes</taxon>
        <taxon>Kitasatosporales</taxon>
        <taxon>Streptomycetaceae</taxon>
        <taxon>Streptomyces</taxon>
    </lineage>
</organism>